<dbReference type="SUPFAM" id="SSF55486">
    <property type="entry name" value="Metalloproteases ('zincins'), catalytic domain"/>
    <property type="match status" value="1"/>
</dbReference>
<dbReference type="Gene3D" id="3.40.390.10">
    <property type="entry name" value="Collagenase (Catalytic Domain)"/>
    <property type="match status" value="2"/>
</dbReference>
<dbReference type="Pfam" id="PF01549">
    <property type="entry name" value="ShK"/>
    <property type="match status" value="2"/>
</dbReference>
<dbReference type="RefSeq" id="XP_014663839.1">
    <property type="nucleotide sequence ID" value="XM_014808353.1"/>
</dbReference>
<evidence type="ECO:0000256" key="1">
    <source>
        <dbReference type="ARBA" id="ARBA00022670"/>
    </source>
</evidence>
<keyword evidence="3" id="KW-0378">Hydrolase</keyword>
<keyword evidence="2" id="KW-0479">Metal-binding</keyword>
<evidence type="ECO:0000256" key="3">
    <source>
        <dbReference type="ARBA" id="ARBA00022801"/>
    </source>
</evidence>
<dbReference type="Proteomes" id="UP000695022">
    <property type="component" value="Unplaced"/>
</dbReference>
<proteinExistence type="predicted"/>
<evidence type="ECO:0000313" key="10">
    <source>
        <dbReference type="Proteomes" id="UP000695022"/>
    </source>
</evidence>
<dbReference type="SMART" id="SM00254">
    <property type="entry name" value="ShKT"/>
    <property type="match status" value="2"/>
</dbReference>
<dbReference type="PROSITE" id="PS51864">
    <property type="entry name" value="ASTACIN"/>
    <property type="match status" value="1"/>
</dbReference>
<comment type="caution">
    <text evidence="7">Lacks conserved residue(s) required for the propagation of feature annotation.</text>
</comment>
<protein>
    <submittedName>
        <fullName evidence="11">Zinc metalloproteinase nas-15-like</fullName>
    </submittedName>
</protein>
<dbReference type="InterPro" id="IPR024079">
    <property type="entry name" value="MetalloPept_cat_dom_sf"/>
</dbReference>
<evidence type="ECO:0000256" key="5">
    <source>
        <dbReference type="ARBA" id="ARBA00023049"/>
    </source>
</evidence>
<sequence length="259" mass="29634">MLFHYFVANIWCADNPVYAEDCPEQASWGGCDNNPGFMWNNCRKTCDKCDWYPTLDAINEAIAEYNEHTCIRWVPRTTETDYAHISRRYGGRAIMRAVVFLLCLGVALAHERGNIEHIIEINREAGQNNLFEGDIKVAEVTNILCADNPVYVEDCPEQASWGECDNNPGFMWNNCRKTCDKCDCTAYNFDKYDETVIDLYGYYDLYSIMHYDCYSFSKNNEPTITAKSDPSCNTPLGQPFVGGGFRQSDIDKLNSMYNC</sequence>
<evidence type="ECO:0000313" key="11">
    <source>
        <dbReference type="RefSeq" id="XP_014663839.1"/>
    </source>
</evidence>
<evidence type="ECO:0000256" key="2">
    <source>
        <dbReference type="ARBA" id="ARBA00022723"/>
    </source>
</evidence>
<evidence type="ECO:0000256" key="6">
    <source>
        <dbReference type="ARBA" id="ARBA00023145"/>
    </source>
</evidence>
<evidence type="ECO:0000259" key="9">
    <source>
        <dbReference type="PROSITE" id="PS51864"/>
    </source>
</evidence>
<keyword evidence="6" id="KW-0865">Zymogen</keyword>
<reference evidence="11" key="1">
    <citation type="submission" date="2025-08" db="UniProtKB">
        <authorList>
            <consortium name="RefSeq"/>
        </authorList>
    </citation>
    <scope>IDENTIFICATION</scope>
</reference>
<dbReference type="GeneID" id="106806425"/>
<keyword evidence="5" id="KW-0482">Metalloprotease</keyword>
<accession>A0ABM1DV68</accession>
<dbReference type="InterPro" id="IPR001506">
    <property type="entry name" value="Peptidase_M12A"/>
</dbReference>
<evidence type="ECO:0000256" key="7">
    <source>
        <dbReference type="PROSITE-ProRule" id="PRU01005"/>
    </source>
</evidence>
<dbReference type="PANTHER" id="PTHR10127">
    <property type="entry name" value="DISCOIDIN, CUB, EGF, LAMININ , AND ZINC METALLOPROTEASE DOMAIN CONTAINING"/>
    <property type="match status" value="1"/>
</dbReference>
<name>A0ABM1DV68_PRICU</name>
<evidence type="ECO:0000259" key="8">
    <source>
        <dbReference type="PROSITE" id="PS51670"/>
    </source>
</evidence>
<feature type="domain" description="Peptidase M12A" evidence="9">
    <location>
        <begin position="187"/>
        <end position="259"/>
    </location>
</feature>
<dbReference type="Pfam" id="PF01400">
    <property type="entry name" value="Astacin"/>
    <property type="match status" value="1"/>
</dbReference>
<feature type="domain" description="ShKT" evidence="8">
    <location>
        <begin position="145"/>
        <end position="182"/>
    </location>
</feature>
<keyword evidence="4" id="KW-0862">Zinc</keyword>
<dbReference type="PROSITE" id="PS51670">
    <property type="entry name" value="SHKT"/>
    <property type="match status" value="2"/>
</dbReference>
<organism evidence="10 11">
    <name type="scientific">Priapulus caudatus</name>
    <name type="common">Priapulid worm</name>
    <dbReference type="NCBI Taxonomy" id="37621"/>
    <lineage>
        <taxon>Eukaryota</taxon>
        <taxon>Metazoa</taxon>
        <taxon>Ecdysozoa</taxon>
        <taxon>Scalidophora</taxon>
        <taxon>Priapulida</taxon>
        <taxon>Priapulimorpha</taxon>
        <taxon>Priapulimorphida</taxon>
        <taxon>Priapulidae</taxon>
        <taxon>Priapulus</taxon>
    </lineage>
</organism>
<gene>
    <name evidence="11" type="primary">LOC106806425</name>
</gene>
<dbReference type="InterPro" id="IPR003582">
    <property type="entry name" value="ShKT_dom"/>
</dbReference>
<evidence type="ECO:0000256" key="4">
    <source>
        <dbReference type="ARBA" id="ARBA00022833"/>
    </source>
</evidence>
<keyword evidence="1" id="KW-0645">Protease</keyword>
<keyword evidence="10" id="KW-1185">Reference proteome</keyword>
<feature type="domain" description="ShKT" evidence="8">
    <location>
        <begin position="12"/>
        <end position="49"/>
    </location>
</feature>
<dbReference type="PANTHER" id="PTHR10127:SF780">
    <property type="entry name" value="METALLOENDOPEPTIDASE"/>
    <property type="match status" value="1"/>
</dbReference>